<feature type="region of interest" description="Disordered" evidence="1">
    <location>
        <begin position="61"/>
        <end position="91"/>
    </location>
</feature>
<proteinExistence type="predicted"/>
<gene>
    <name evidence="3" type="ORF">LK996_11725</name>
</gene>
<feature type="domain" description="RNA polymerase sigma factor 70 region 4 type 2" evidence="2">
    <location>
        <begin position="9"/>
        <end position="60"/>
    </location>
</feature>
<accession>A0ABS8JJG5</accession>
<dbReference type="InterPro" id="IPR013249">
    <property type="entry name" value="RNA_pol_sigma70_r4_t2"/>
</dbReference>
<dbReference type="InterPro" id="IPR036388">
    <property type="entry name" value="WH-like_DNA-bd_sf"/>
</dbReference>
<dbReference type="Pfam" id="PF08281">
    <property type="entry name" value="Sigma70_r4_2"/>
    <property type="match status" value="1"/>
</dbReference>
<dbReference type="InterPro" id="IPR013324">
    <property type="entry name" value="RNA_pol_sigma_r3/r4-like"/>
</dbReference>
<name>A0ABS8JJG5_9GAMM</name>
<reference evidence="3" key="1">
    <citation type="submission" date="2021-10" db="EMBL/GenBank/DDBJ databases">
        <authorList>
            <person name="Lyu M."/>
            <person name="Wang X."/>
            <person name="Meng X."/>
            <person name="Xu K."/>
        </authorList>
    </citation>
    <scope>NUCLEOTIDE SEQUENCE</scope>
    <source>
        <strain evidence="3">A6</strain>
    </source>
</reference>
<organism evidence="3 4">
    <name type="scientific">Noviluteimonas lactosilytica</name>
    <dbReference type="NCBI Taxonomy" id="2888523"/>
    <lineage>
        <taxon>Bacteria</taxon>
        <taxon>Pseudomonadati</taxon>
        <taxon>Pseudomonadota</taxon>
        <taxon>Gammaproteobacteria</taxon>
        <taxon>Lysobacterales</taxon>
        <taxon>Lysobacteraceae</taxon>
        <taxon>Noviluteimonas</taxon>
    </lineage>
</organism>
<keyword evidence="4" id="KW-1185">Reference proteome</keyword>
<dbReference type="SUPFAM" id="SSF88659">
    <property type="entry name" value="Sigma3 and sigma4 domains of RNA polymerase sigma factors"/>
    <property type="match status" value="1"/>
</dbReference>
<evidence type="ECO:0000259" key="2">
    <source>
        <dbReference type="Pfam" id="PF08281"/>
    </source>
</evidence>
<dbReference type="Gene3D" id="1.10.10.10">
    <property type="entry name" value="Winged helix-like DNA-binding domain superfamily/Winged helix DNA-binding domain"/>
    <property type="match status" value="1"/>
</dbReference>
<sequence>MDKEYVWSEFLAVLDSLPPTTRAVFLLHRLFDASFEDIERTTGVRREACRDHLDVARRAMCDAARRNPDSKQADSTQVDPTQDHSPQDPTR</sequence>
<evidence type="ECO:0000256" key="1">
    <source>
        <dbReference type="SAM" id="MobiDB-lite"/>
    </source>
</evidence>
<evidence type="ECO:0000313" key="3">
    <source>
        <dbReference type="EMBL" id="MCC8363740.1"/>
    </source>
</evidence>
<dbReference type="Proteomes" id="UP001165293">
    <property type="component" value="Unassembled WGS sequence"/>
</dbReference>
<dbReference type="RefSeq" id="WP_230527441.1">
    <property type="nucleotide sequence ID" value="NZ_JAJGAK010000002.1"/>
</dbReference>
<protein>
    <recommendedName>
        <fullName evidence="2">RNA polymerase sigma factor 70 region 4 type 2 domain-containing protein</fullName>
    </recommendedName>
</protein>
<comment type="caution">
    <text evidence="3">The sequence shown here is derived from an EMBL/GenBank/DDBJ whole genome shotgun (WGS) entry which is preliminary data.</text>
</comment>
<dbReference type="EMBL" id="JAJGAK010000002">
    <property type="protein sequence ID" value="MCC8363740.1"/>
    <property type="molecule type" value="Genomic_DNA"/>
</dbReference>
<feature type="compositionally biased region" description="Basic and acidic residues" evidence="1">
    <location>
        <begin position="61"/>
        <end position="72"/>
    </location>
</feature>
<evidence type="ECO:0000313" key="4">
    <source>
        <dbReference type="Proteomes" id="UP001165293"/>
    </source>
</evidence>
<feature type="compositionally biased region" description="Basic and acidic residues" evidence="1">
    <location>
        <begin position="81"/>
        <end position="91"/>
    </location>
</feature>